<feature type="coiled-coil region" evidence="1">
    <location>
        <begin position="93"/>
        <end position="273"/>
    </location>
</feature>
<feature type="compositionally biased region" description="Polar residues" evidence="2">
    <location>
        <begin position="1"/>
        <end position="11"/>
    </location>
</feature>
<comment type="caution">
    <text evidence="3">The sequence shown here is derived from an EMBL/GenBank/DDBJ whole genome shotgun (WGS) entry which is preliminary data.</text>
</comment>
<feature type="coiled-coil region" evidence="1">
    <location>
        <begin position="424"/>
        <end position="651"/>
    </location>
</feature>
<feature type="region of interest" description="Disordered" evidence="2">
    <location>
        <begin position="1"/>
        <end position="20"/>
    </location>
</feature>
<reference evidence="3 4" key="1">
    <citation type="submission" date="2015-07" db="EMBL/GenBank/DDBJ databases">
        <title>Comparative genomics of the Sigatoka disease complex on banana suggests a link between parallel evolutionary changes in Pseudocercospora fijiensis and Pseudocercospora eumusae and increased virulence on the banana host.</title>
        <authorList>
            <person name="Chang T.-C."/>
            <person name="Salvucci A."/>
            <person name="Crous P.W."/>
            <person name="Stergiopoulos I."/>
        </authorList>
    </citation>
    <scope>NUCLEOTIDE SEQUENCE [LARGE SCALE GENOMIC DNA]</scope>
    <source>
        <strain evidence="3 4">CBS 114824</strain>
    </source>
</reference>
<feature type="compositionally biased region" description="Basic and acidic residues" evidence="2">
    <location>
        <begin position="714"/>
        <end position="727"/>
    </location>
</feature>
<feature type="region of interest" description="Disordered" evidence="2">
    <location>
        <begin position="708"/>
        <end position="797"/>
    </location>
</feature>
<evidence type="ECO:0000313" key="3">
    <source>
        <dbReference type="EMBL" id="KXS94530.1"/>
    </source>
</evidence>
<evidence type="ECO:0000256" key="1">
    <source>
        <dbReference type="SAM" id="Coils"/>
    </source>
</evidence>
<protein>
    <submittedName>
        <fullName evidence="3">Uncharacterized protein</fullName>
    </submittedName>
</protein>
<proteinExistence type="predicted"/>
<feature type="compositionally biased region" description="Acidic residues" evidence="2">
    <location>
        <begin position="781"/>
        <end position="797"/>
    </location>
</feature>
<accession>A0A139GWG6</accession>
<dbReference type="AlphaFoldDB" id="A0A139GWG6"/>
<dbReference type="STRING" id="321146.A0A139GWG6"/>
<dbReference type="EMBL" id="LFZN01000281">
    <property type="protein sequence ID" value="KXS94530.1"/>
    <property type="molecule type" value="Genomic_DNA"/>
</dbReference>
<keyword evidence="1" id="KW-0175">Coiled coil</keyword>
<name>A0A139GWG6_9PEZI</name>
<gene>
    <name evidence="3" type="ORF">AC578_4152</name>
</gene>
<sequence length="797" mass="90523">MANTYGYTTTIKADPPAQPRSKRFSLLRNKNDSSGSGTKAPNKLHLELQKSLDNAKKAFKKAASLTPGHEQRVTRRENVRGVLIDTMVLKTTLRDEKKKLRATEKIAEDVTAELEAVKKARSALQADLEQEKNLSTIQKENLDELKIQNIMHRLRLDLEMKSSETWKAADSKQINDLQNANEQLTKDYEAKLDHKKAEIAELQCELFELQQNVEVVGSKLEAAELKAAEQIETLENTIKQVELTAEQHLTSEKDKFERENSALAWEVNQAQKSFVNERAHVNGLHNELAFVEAENLNIGNENIHLRAERDHLHEKLDFVANELKHAKKAISYAVERMYIDNPLVKKDPDTTPLSEALQDHIEISNKKVDAARIYQARAEKEVASEKTKYRQLVDKTAEQRKEWLAMKKEIGGCKGARKQAEYDLVQQGHKLEAVNARNQELEKELEDAKKTSQSIKEKGEQAEHDLIQRGHKLEAADARNQELQKRLEEVKQISQAFEEKNKELEKNVAEATEIAEAATQNANRRDSVTHDNEAKISELEKRCARLKQEKAELQDEQETEECITADKISNLERELADTKDQLEEYQVALKNANTFLDEADQQKAHMHDKVLDSITRADKAIQFQTQAEMAYDEVYEEKKMLERQIDSEQATFEAELSRLKQTFEAMHQDMRSALEDLEDGIMSGEKNTILEAVMDLRDILGSRDVVDESLEESMTEREAEQADKSLVIEEEEGEEYSGLSTIEEETEEEVAAQVEELEPLCGSSTDAAADVASHEGAGVTAEEDGDDEEEVVLDEVE</sequence>
<feature type="compositionally biased region" description="Acidic residues" evidence="2">
    <location>
        <begin position="742"/>
        <end position="758"/>
    </location>
</feature>
<evidence type="ECO:0000256" key="2">
    <source>
        <dbReference type="SAM" id="MobiDB-lite"/>
    </source>
</evidence>
<dbReference type="OrthoDB" id="3647871at2759"/>
<organism evidence="3 4">
    <name type="scientific">Pseudocercospora eumusae</name>
    <dbReference type="NCBI Taxonomy" id="321146"/>
    <lineage>
        <taxon>Eukaryota</taxon>
        <taxon>Fungi</taxon>
        <taxon>Dikarya</taxon>
        <taxon>Ascomycota</taxon>
        <taxon>Pezizomycotina</taxon>
        <taxon>Dothideomycetes</taxon>
        <taxon>Dothideomycetidae</taxon>
        <taxon>Mycosphaerellales</taxon>
        <taxon>Mycosphaerellaceae</taxon>
        <taxon>Pseudocercospora</taxon>
    </lineage>
</organism>
<dbReference type="Proteomes" id="UP000070133">
    <property type="component" value="Unassembled WGS sequence"/>
</dbReference>
<keyword evidence="4" id="KW-1185">Reference proteome</keyword>
<evidence type="ECO:0000313" key="4">
    <source>
        <dbReference type="Proteomes" id="UP000070133"/>
    </source>
</evidence>